<dbReference type="InterPro" id="IPR035965">
    <property type="entry name" value="PAS-like_dom_sf"/>
</dbReference>
<feature type="compositionally biased region" description="Polar residues" evidence="2">
    <location>
        <begin position="470"/>
        <end position="487"/>
    </location>
</feature>
<dbReference type="VEuPathDB" id="AmoebaDB:ACA1_123390"/>
<protein>
    <recommendedName>
        <fullName evidence="5">PAS domain-containing protein</fullName>
    </recommendedName>
</protein>
<feature type="region of interest" description="Disordered" evidence="2">
    <location>
        <begin position="80"/>
        <end position="129"/>
    </location>
</feature>
<feature type="compositionally biased region" description="Low complexity" evidence="2">
    <location>
        <begin position="107"/>
        <end position="116"/>
    </location>
</feature>
<reference evidence="3 4" key="1">
    <citation type="journal article" date="2013" name="Genome Biol.">
        <title>Genome of Acanthamoeba castellanii highlights extensive lateral gene transfer and early evolution of tyrosine kinase signaling.</title>
        <authorList>
            <person name="Clarke M."/>
            <person name="Lohan A.J."/>
            <person name="Liu B."/>
            <person name="Lagkouvardos I."/>
            <person name="Roy S."/>
            <person name="Zafar N."/>
            <person name="Bertelli C."/>
            <person name="Schilde C."/>
            <person name="Kianianmomeni A."/>
            <person name="Burglin T.R."/>
            <person name="Frech C."/>
            <person name="Turcotte B."/>
            <person name="Kopec K.O."/>
            <person name="Synnott J.M."/>
            <person name="Choo C."/>
            <person name="Paponov I."/>
            <person name="Finkler A."/>
            <person name="Soon Heng Tan C."/>
            <person name="Hutchins A.P."/>
            <person name="Weinmeier T."/>
            <person name="Rattei T."/>
            <person name="Chu J.S."/>
            <person name="Gimenez G."/>
            <person name="Irimia M."/>
            <person name="Rigden D.J."/>
            <person name="Fitzpatrick D.A."/>
            <person name="Lorenzo-Morales J."/>
            <person name="Bateman A."/>
            <person name="Chiu C.H."/>
            <person name="Tang P."/>
            <person name="Hegemann P."/>
            <person name="Fromm H."/>
            <person name="Raoult D."/>
            <person name="Greub G."/>
            <person name="Miranda-Saavedra D."/>
            <person name="Chen N."/>
            <person name="Nash P."/>
            <person name="Ginger M.L."/>
            <person name="Horn M."/>
            <person name="Schaap P."/>
            <person name="Caler L."/>
            <person name="Loftus B."/>
        </authorList>
    </citation>
    <scope>NUCLEOTIDE SEQUENCE [LARGE SCALE GENOMIC DNA]</scope>
    <source>
        <strain evidence="3 4">Neff</strain>
    </source>
</reference>
<evidence type="ECO:0000313" key="3">
    <source>
        <dbReference type="EMBL" id="ELR23850.1"/>
    </source>
</evidence>
<feature type="coiled-coil region" evidence="1">
    <location>
        <begin position="29"/>
        <end position="63"/>
    </location>
</feature>
<gene>
    <name evidence="3" type="ORF">ACA1_123390</name>
</gene>
<evidence type="ECO:0000256" key="2">
    <source>
        <dbReference type="SAM" id="MobiDB-lite"/>
    </source>
</evidence>
<dbReference type="KEGG" id="acan:ACA1_123390"/>
<feature type="region of interest" description="Disordered" evidence="2">
    <location>
        <begin position="386"/>
        <end position="456"/>
    </location>
</feature>
<dbReference type="CDD" id="cd00130">
    <property type="entry name" value="PAS"/>
    <property type="match status" value="1"/>
</dbReference>
<dbReference type="RefSeq" id="XP_004353378.1">
    <property type="nucleotide sequence ID" value="XM_004353326.1"/>
</dbReference>
<dbReference type="EMBL" id="KB007843">
    <property type="protein sequence ID" value="ELR23850.1"/>
    <property type="molecule type" value="Genomic_DNA"/>
</dbReference>
<evidence type="ECO:0000313" key="4">
    <source>
        <dbReference type="Proteomes" id="UP000011083"/>
    </source>
</evidence>
<keyword evidence="4" id="KW-1185">Reference proteome</keyword>
<feature type="region of interest" description="Disordered" evidence="2">
    <location>
        <begin position="468"/>
        <end position="496"/>
    </location>
</feature>
<dbReference type="InterPro" id="IPR000014">
    <property type="entry name" value="PAS"/>
</dbReference>
<dbReference type="GeneID" id="14924846"/>
<evidence type="ECO:0000256" key="1">
    <source>
        <dbReference type="SAM" id="Coils"/>
    </source>
</evidence>
<dbReference type="Gene3D" id="3.30.450.20">
    <property type="entry name" value="PAS domain"/>
    <property type="match status" value="1"/>
</dbReference>
<dbReference type="AlphaFoldDB" id="L8HFA1"/>
<accession>L8HFA1</accession>
<dbReference type="SUPFAM" id="SSF55785">
    <property type="entry name" value="PYP-like sensor domain (PAS domain)"/>
    <property type="match status" value="1"/>
</dbReference>
<feature type="compositionally biased region" description="Low complexity" evidence="2">
    <location>
        <begin position="403"/>
        <end position="426"/>
    </location>
</feature>
<keyword evidence="1" id="KW-0175">Coiled coil</keyword>
<dbReference type="Proteomes" id="UP000011083">
    <property type="component" value="Unassembled WGS sequence"/>
</dbReference>
<proteinExistence type="predicted"/>
<name>L8HFA1_ACACF</name>
<organism evidence="3 4">
    <name type="scientific">Acanthamoeba castellanii (strain ATCC 30010 / Neff)</name>
    <dbReference type="NCBI Taxonomy" id="1257118"/>
    <lineage>
        <taxon>Eukaryota</taxon>
        <taxon>Amoebozoa</taxon>
        <taxon>Discosea</taxon>
        <taxon>Longamoebia</taxon>
        <taxon>Centramoebida</taxon>
        <taxon>Acanthamoebidae</taxon>
        <taxon>Acanthamoeba</taxon>
    </lineage>
</organism>
<feature type="region of interest" description="Disordered" evidence="2">
    <location>
        <begin position="1"/>
        <end position="24"/>
    </location>
</feature>
<feature type="compositionally biased region" description="Pro residues" evidence="2">
    <location>
        <begin position="437"/>
        <end position="456"/>
    </location>
</feature>
<sequence length="496" mass="54087">MADTTDGEAQGERSPADGSGGGAVADSVLSLLVEEVRELRDSNRELRQNLLDMQRQQQHYDRQQTMIMRKLDALLLGKQHHNHQQPVDASNPFAAGASNDMTDYARPMSSSPSDDSPMPPHHSDSIAGAGEFPWYGSTSSSTSSSTVSKCILPTFAPAAASRSPSLELYYSGTPSIVHGRLPAAEILSHIPFLSCYDLDASEYPFVVDDFRKPAAVCRLAKEGEAPMMVFVNQAFCDATGYPSHELLGFPIEKISFPDYTTKRSLMPYFFVKAPPMMSIHIPCRPICVPKKGEFRRVLCRHQVLYNKQGRPVWVALCVDGQEDGQACLESALPPEIGPTDAYDAFMRGDDRNRVMASNYERAYNYLRQRGIQVTKAFRPSARIMPLLESSSPSSDDGALLEYSDSSSIPSSGSASPTSTAATATAQSHDKLSSSYGPPLPISPMQPPPSPLYPFSPYPASPSLDDFSWLLRNTENASSTGAPSPNTTGDRRKSEVN</sequence>
<evidence type="ECO:0008006" key="5">
    <source>
        <dbReference type="Google" id="ProtNLM"/>
    </source>
</evidence>